<reference evidence="1 2" key="1">
    <citation type="journal article" date="2018" name="Sci. Rep.">
        <title>Genomic signatures of local adaptation to the degree of environmental predictability in rotifers.</title>
        <authorList>
            <person name="Franch-Gras L."/>
            <person name="Hahn C."/>
            <person name="Garcia-Roger E.M."/>
            <person name="Carmona M.J."/>
            <person name="Serra M."/>
            <person name="Gomez A."/>
        </authorList>
    </citation>
    <scope>NUCLEOTIDE SEQUENCE [LARGE SCALE GENOMIC DNA]</scope>
    <source>
        <strain evidence="1">HYR1</strain>
    </source>
</reference>
<sequence length="124" mass="14660">MDSFSICNYFSMYYVQGATIEIQNKNNFTILFLQKIKTIKIYLVGFIIDHTFFSILLKNKNIYIYELLLTIDSKLVSTHKLISTLNVLRRQSLSQNMQKLRERTEGHSFGLKKIKKDKKDFIIL</sequence>
<accession>A0A3M7RKC3</accession>
<dbReference type="Proteomes" id="UP000276133">
    <property type="component" value="Unassembled WGS sequence"/>
</dbReference>
<gene>
    <name evidence="1" type="ORF">BpHYR1_050131</name>
</gene>
<dbReference type="AlphaFoldDB" id="A0A3M7RKC3"/>
<comment type="caution">
    <text evidence="1">The sequence shown here is derived from an EMBL/GenBank/DDBJ whole genome shotgun (WGS) entry which is preliminary data.</text>
</comment>
<keyword evidence="2" id="KW-1185">Reference proteome</keyword>
<proteinExistence type="predicted"/>
<protein>
    <submittedName>
        <fullName evidence="1">Uncharacterized protein</fullName>
    </submittedName>
</protein>
<organism evidence="1 2">
    <name type="scientific">Brachionus plicatilis</name>
    <name type="common">Marine rotifer</name>
    <name type="synonym">Brachionus muelleri</name>
    <dbReference type="NCBI Taxonomy" id="10195"/>
    <lineage>
        <taxon>Eukaryota</taxon>
        <taxon>Metazoa</taxon>
        <taxon>Spiralia</taxon>
        <taxon>Gnathifera</taxon>
        <taxon>Rotifera</taxon>
        <taxon>Eurotatoria</taxon>
        <taxon>Monogononta</taxon>
        <taxon>Pseudotrocha</taxon>
        <taxon>Ploima</taxon>
        <taxon>Brachionidae</taxon>
        <taxon>Brachionus</taxon>
    </lineage>
</organism>
<dbReference type="EMBL" id="REGN01003195">
    <property type="protein sequence ID" value="RNA23929.1"/>
    <property type="molecule type" value="Genomic_DNA"/>
</dbReference>
<name>A0A3M7RKC3_BRAPC</name>
<evidence type="ECO:0000313" key="2">
    <source>
        <dbReference type="Proteomes" id="UP000276133"/>
    </source>
</evidence>
<evidence type="ECO:0000313" key="1">
    <source>
        <dbReference type="EMBL" id="RNA23929.1"/>
    </source>
</evidence>